<dbReference type="GO" id="GO:0006310">
    <property type="term" value="P:DNA recombination"/>
    <property type="evidence" value="ECO:0007669"/>
    <property type="project" value="UniProtKB-UniRule"/>
</dbReference>
<evidence type="ECO:0000256" key="11">
    <source>
        <dbReference type="ARBA" id="ARBA00023235"/>
    </source>
</evidence>
<name>B0VFU3_CLOAI</name>
<dbReference type="NCBIfam" id="NF008168">
    <property type="entry name" value="PRK10917.2-2"/>
    <property type="match status" value="1"/>
</dbReference>
<feature type="domain" description="Helicase C-terminal" evidence="17">
    <location>
        <begin position="466"/>
        <end position="627"/>
    </location>
</feature>
<dbReference type="Pfam" id="PF00271">
    <property type="entry name" value="Helicase_C"/>
    <property type="match status" value="1"/>
</dbReference>
<dbReference type="InterPro" id="IPR047112">
    <property type="entry name" value="RecG/Mfd"/>
</dbReference>
<evidence type="ECO:0000256" key="3">
    <source>
        <dbReference type="ARBA" id="ARBA00022741"/>
    </source>
</evidence>
<dbReference type="GO" id="GO:0005524">
    <property type="term" value="F:ATP binding"/>
    <property type="evidence" value="ECO:0007669"/>
    <property type="project" value="UniProtKB-KW"/>
</dbReference>
<evidence type="ECO:0000259" key="16">
    <source>
        <dbReference type="PROSITE" id="PS51192"/>
    </source>
</evidence>
<evidence type="ECO:0000313" key="18">
    <source>
        <dbReference type="EMBL" id="CAO81534.1"/>
    </source>
</evidence>
<evidence type="ECO:0000256" key="1">
    <source>
        <dbReference type="ARBA" id="ARBA00007504"/>
    </source>
</evidence>
<dbReference type="InterPro" id="IPR012340">
    <property type="entry name" value="NA-bd_OB-fold"/>
</dbReference>
<evidence type="ECO:0000256" key="10">
    <source>
        <dbReference type="ARBA" id="ARBA00023204"/>
    </source>
</evidence>
<evidence type="ECO:0000256" key="5">
    <source>
        <dbReference type="ARBA" id="ARBA00022801"/>
    </source>
</evidence>
<evidence type="ECO:0000256" key="7">
    <source>
        <dbReference type="ARBA" id="ARBA00022840"/>
    </source>
</evidence>
<dbReference type="InterPro" id="IPR045562">
    <property type="entry name" value="RecG_dom3_C"/>
</dbReference>
<accession>B0VFU3</accession>
<dbReference type="SMART" id="SM00490">
    <property type="entry name" value="HELICc"/>
    <property type="match status" value="1"/>
</dbReference>
<comment type="catalytic activity">
    <reaction evidence="12 15">
        <text>Couples ATP hydrolysis with the unwinding of duplex DNA by translocating in the 3'-5' direction.</text>
        <dbReference type="EC" id="5.6.2.4"/>
    </reaction>
</comment>
<dbReference type="PROSITE" id="PS51192">
    <property type="entry name" value="HELICASE_ATP_BIND_1"/>
    <property type="match status" value="1"/>
</dbReference>
<evidence type="ECO:0000256" key="9">
    <source>
        <dbReference type="ARBA" id="ARBA00023172"/>
    </source>
</evidence>
<evidence type="ECO:0000313" key="19">
    <source>
        <dbReference type="Proteomes" id="UP000002019"/>
    </source>
</evidence>
<keyword evidence="5 15" id="KW-0378">Hydrolase</keyword>
<dbReference type="NCBIfam" id="NF008165">
    <property type="entry name" value="PRK10917.1-3"/>
    <property type="match status" value="1"/>
</dbReference>
<evidence type="ECO:0000256" key="13">
    <source>
        <dbReference type="ARBA" id="ARBA00034808"/>
    </source>
</evidence>
<dbReference type="Gene3D" id="2.40.50.140">
    <property type="entry name" value="Nucleic acid-binding proteins"/>
    <property type="match status" value="1"/>
</dbReference>
<dbReference type="OrthoDB" id="9804325at2"/>
<dbReference type="InterPro" id="IPR033454">
    <property type="entry name" value="RecG_wedge"/>
</dbReference>
<dbReference type="RefSeq" id="WP_015425392.1">
    <property type="nucleotide sequence ID" value="NC_020449.1"/>
</dbReference>
<dbReference type="PROSITE" id="PS51194">
    <property type="entry name" value="HELICASE_CTER"/>
    <property type="match status" value="1"/>
</dbReference>
<dbReference type="CDD" id="cd04488">
    <property type="entry name" value="RecG_wedge_OBF"/>
    <property type="match status" value="1"/>
</dbReference>
<evidence type="ECO:0000256" key="8">
    <source>
        <dbReference type="ARBA" id="ARBA00023125"/>
    </source>
</evidence>
<comment type="function">
    <text evidence="15">Plays a critical role in recombination and DNA repair. Helps process Holliday junction intermediates to mature products by catalyzing branch migration. Has replication fork regression activity, unwinds stalled or blocked replication forks to make a HJ that can be resolved. Has a DNA unwinding activity characteristic of a DNA helicase with 3'-5' polarity.</text>
</comment>
<dbReference type="InterPro" id="IPR011545">
    <property type="entry name" value="DEAD/DEAH_box_helicase_dom"/>
</dbReference>
<organism evidence="18 19">
    <name type="scientific">Cloacimonas acidaminovorans (strain Evry)</name>
    <dbReference type="NCBI Taxonomy" id="459349"/>
    <lineage>
        <taxon>Bacteria</taxon>
        <taxon>Pseudomonadati</taxon>
        <taxon>Candidatus Cloacimonadota</taxon>
        <taxon>Candidatus Cloacimonadia</taxon>
        <taxon>Candidatus Cloacimonadales</taxon>
        <taxon>Candidatus Cloacimonadaceae</taxon>
        <taxon>Candidatus Cloacimonas</taxon>
    </lineage>
</organism>
<dbReference type="InterPro" id="IPR027417">
    <property type="entry name" value="P-loop_NTPase"/>
</dbReference>
<comment type="catalytic activity">
    <reaction evidence="14 15">
        <text>ATP + H2O = ADP + phosphate + H(+)</text>
        <dbReference type="Rhea" id="RHEA:13065"/>
        <dbReference type="ChEBI" id="CHEBI:15377"/>
        <dbReference type="ChEBI" id="CHEBI:15378"/>
        <dbReference type="ChEBI" id="CHEBI:30616"/>
        <dbReference type="ChEBI" id="CHEBI:43474"/>
        <dbReference type="ChEBI" id="CHEBI:456216"/>
        <dbReference type="EC" id="5.6.2.4"/>
    </reaction>
</comment>
<dbReference type="STRING" id="459349.CLOAM1698"/>
<dbReference type="EMBL" id="CU466930">
    <property type="protein sequence ID" value="CAO81534.1"/>
    <property type="molecule type" value="Genomic_DNA"/>
</dbReference>
<dbReference type="PANTHER" id="PTHR47964">
    <property type="entry name" value="ATP-DEPENDENT DNA HELICASE HOMOLOG RECG, CHLOROPLASTIC"/>
    <property type="match status" value="1"/>
</dbReference>
<proteinExistence type="inferred from homology"/>
<dbReference type="NCBIfam" id="TIGR00643">
    <property type="entry name" value="recG"/>
    <property type="match status" value="1"/>
</dbReference>
<dbReference type="GO" id="GO:0043138">
    <property type="term" value="F:3'-5' DNA helicase activity"/>
    <property type="evidence" value="ECO:0007669"/>
    <property type="project" value="UniProtKB-EC"/>
</dbReference>
<dbReference type="Pfam" id="PF00270">
    <property type="entry name" value="DEAD"/>
    <property type="match status" value="1"/>
</dbReference>
<evidence type="ECO:0000256" key="15">
    <source>
        <dbReference type="RuleBase" id="RU363016"/>
    </source>
</evidence>
<evidence type="ECO:0000256" key="2">
    <source>
        <dbReference type="ARBA" id="ARBA00017846"/>
    </source>
</evidence>
<keyword evidence="6 15" id="KW-0347">Helicase</keyword>
<keyword evidence="3 15" id="KW-0547">Nucleotide-binding</keyword>
<evidence type="ECO:0000256" key="6">
    <source>
        <dbReference type="ARBA" id="ARBA00022806"/>
    </source>
</evidence>
<dbReference type="InterPro" id="IPR001650">
    <property type="entry name" value="Helicase_C-like"/>
</dbReference>
<keyword evidence="4 15" id="KW-0227">DNA damage</keyword>
<dbReference type="PANTHER" id="PTHR47964:SF1">
    <property type="entry name" value="ATP-DEPENDENT DNA HELICASE HOMOLOG RECG, CHLOROPLASTIC"/>
    <property type="match status" value="1"/>
</dbReference>
<keyword evidence="11" id="KW-0413">Isomerase</keyword>
<dbReference type="InterPro" id="IPR004609">
    <property type="entry name" value="ATP-dep_DNA_helicase_RecG"/>
</dbReference>
<keyword evidence="10 15" id="KW-0234">DNA repair</keyword>
<dbReference type="GO" id="GO:0016887">
    <property type="term" value="F:ATP hydrolysis activity"/>
    <property type="evidence" value="ECO:0007669"/>
    <property type="project" value="RHEA"/>
</dbReference>
<dbReference type="KEGG" id="caci:CLOAM1698"/>
<evidence type="ECO:0000256" key="4">
    <source>
        <dbReference type="ARBA" id="ARBA00022763"/>
    </source>
</evidence>
<dbReference type="GO" id="GO:0006281">
    <property type="term" value="P:DNA repair"/>
    <property type="evidence" value="ECO:0007669"/>
    <property type="project" value="UniProtKB-UniRule"/>
</dbReference>
<gene>
    <name evidence="18" type="primary">recG</name>
    <name evidence="18" type="ordered locus">CLOAM1698</name>
</gene>
<dbReference type="SMART" id="SM00487">
    <property type="entry name" value="DEXDc"/>
    <property type="match status" value="1"/>
</dbReference>
<keyword evidence="8" id="KW-0238">DNA-binding</keyword>
<dbReference type="HOGENOM" id="CLU_005122_7_1_0"/>
<dbReference type="InterPro" id="IPR014001">
    <property type="entry name" value="Helicase_ATP-bd"/>
</dbReference>
<dbReference type="Gene3D" id="3.40.50.300">
    <property type="entry name" value="P-loop containing nucleotide triphosphate hydrolases"/>
    <property type="match status" value="2"/>
</dbReference>
<dbReference type="Pfam" id="PF19833">
    <property type="entry name" value="RecG_dom3_C"/>
    <property type="match status" value="1"/>
</dbReference>
<dbReference type="GO" id="GO:0003677">
    <property type="term" value="F:DNA binding"/>
    <property type="evidence" value="ECO:0007669"/>
    <property type="project" value="UniProtKB-KW"/>
</dbReference>
<dbReference type="eggNOG" id="COG1200">
    <property type="taxonomic scope" value="Bacteria"/>
</dbReference>
<evidence type="ECO:0000256" key="14">
    <source>
        <dbReference type="ARBA" id="ARBA00048988"/>
    </source>
</evidence>
<dbReference type="SUPFAM" id="SSF50249">
    <property type="entry name" value="Nucleic acid-binding proteins"/>
    <property type="match status" value="1"/>
</dbReference>
<feature type="domain" description="Helicase ATP-binding" evidence="16">
    <location>
        <begin position="287"/>
        <end position="447"/>
    </location>
</feature>
<dbReference type="Pfam" id="PF17191">
    <property type="entry name" value="RecG_wedge"/>
    <property type="match status" value="1"/>
</dbReference>
<keyword evidence="19" id="KW-1185">Reference proteome</keyword>
<comment type="similarity">
    <text evidence="1 15">Belongs to the helicase family. RecG subfamily.</text>
</comment>
<reference evidence="18 19" key="1">
    <citation type="journal article" date="2008" name="J. Bacteriol.">
        <title>'Candidatus Cloacamonas acidaminovorans': genome sequence reconstruction provides a first glimpse of a new bacterial division.</title>
        <authorList>
            <person name="Pelletier E."/>
            <person name="Kreimeyer A."/>
            <person name="Bocs S."/>
            <person name="Rouy Z."/>
            <person name="Gyapay G."/>
            <person name="Chouari R."/>
            <person name="Riviere D."/>
            <person name="Ganesan A."/>
            <person name="Daegelen P."/>
            <person name="Sghir A."/>
            <person name="Cohen G.N."/>
            <person name="Medigue C."/>
            <person name="Weissenbach J."/>
            <person name="Le Paslier D."/>
        </authorList>
    </citation>
    <scope>NUCLEOTIDE SEQUENCE [LARGE SCALE GENOMIC DNA]</scope>
    <source>
        <strain evidence="19">Evry</strain>
    </source>
</reference>
<protein>
    <recommendedName>
        <fullName evidence="2 15">ATP-dependent DNA helicase RecG</fullName>
        <ecNumber evidence="13 15">5.6.2.4</ecNumber>
    </recommendedName>
</protein>
<dbReference type="Proteomes" id="UP000002019">
    <property type="component" value="Chromosome"/>
</dbReference>
<dbReference type="AlphaFoldDB" id="B0VFU3"/>
<keyword evidence="9 15" id="KW-0233">DNA recombination</keyword>
<sequence length="699" mass="79632">MAESKKTTDLNSEVKYLKGVGEHRAQLLSKLGIKTILDLMEHFPKVYISRKLSVTLGDLKPGDMLAFTAVISWVDVHQTAKGRNILSIGVSDGKVGIICSWFTYPPVYEKMFLPGRLVWLNGTITEFNGQLEMVHPEFELIDDWEDTKEDFWKNREVLPVYPLTEGINQKLMRRLIYNAFALYAGFIEEKLPENIIAKHHFLERKTALQKMHFGQNPAEIEKVRRRFAYEDFFYTQLLWARHKTFHTTKTKGIKFINKKQLTTGVYKKLPFTLTKAQKKVLWEIFADMCSEKQMSRLLQGDVGSGKTVVTLFAMLLAVENGYQSALMAPTEILAEQHYETITNLLKGFEVQVCLLKGGVYKGKEAIKKAIAEGSAQIVIGTHALLQKDINFKRLGFACVDEQHRFGVEQRAKLANLAEHPDLLYLSATPIPRSLAMTVYGDLEVSILDELPPTRKPVRTIIRPSSKIDTVYSEVRQELALGRQVYIVCPLVEESEKIALLDATKLYEYISQKVFPEYPASLLHGRMPVKEKDMIMQKFKAGEIKILVSTTVIEVGVDVPNASVMIVEHAERFGLAQLHQLRGRVGRGSAQAYCYLIEHSPVSEVAWQRLTTMTKTTDGFIIAEKDLELRGPGEIFGYEQSGLPVFRFANLVRDQEILRLARQDAFEIVHADPDFELPENALLKKIYFSQFTDKEKLILY</sequence>
<dbReference type="CDD" id="cd17992">
    <property type="entry name" value="DEXHc_RecG"/>
    <property type="match status" value="1"/>
</dbReference>
<evidence type="ECO:0000256" key="12">
    <source>
        <dbReference type="ARBA" id="ARBA00034617"/>
    </source>
</evidence>
<dbReference type="EC" id="5.6.2.4" evidence="13 15"/>
<keyword evidence="7 15" id="KW-0067">ATP-binding</keyword>
<evidence type="ECO:0000259" key="17">
    <source>
        <dbReference type="PROSITE" id="PS51194"/>
    </source>
</evidence>
<dbReference type="SUPFAM" id="SSF52540">
    <property type="entry name" value="P-loop containing nucleoside triphosphate hydrolases"/>
    <property type="match status" value="2"/>
</dbReference>